<keyword evidence="1" id="KW-0732">Signal</keyword>
<gene>
    <name evidence="2" type="ORF">ACFS7Y_17640</name>
</gene>
<evidence type="ECO:0000256" key="1">
    <source>
        <dbReference type="SAM" id="SignalP"/>
    </source>
</evidence>
<comment type="caution">
    <text evidence="2">The sequence shown here is derived from an EMBL/GenBank/DDBJ whole genome shotgun (WGS) entry which is preliminary data.</text>
</comment>
<name>A0ABW6BIX2_9SPHI</name>
<sequence length="195" mass="22679">MMRKHVILYVCLLGAFFTNVSDAVHANGKAHAFVETQRRDTAEVPQFSSWQEVLRYAKEQGGYDQILHKNGLVLLNFKATRKSVRKFMDKYIAADDVGIITLDDRTVDHNFMIDRLTGYENLCKRYNDRKREIVKAYAADRTLKVVRLKWAYQGKSYKTYALVSEKLKMLVYDDFLSNISIFSVEEYSGVVPREQ</sequence>
<proteinExistence type="predicted"/>
<organism evidence="2 3">
    <name type="scientific">Sphingobacterium bambusae</name>
    <dbReference type="NCBI Taxonomy" id="662858"/>
    <lineage>
        <taxon>Bacteria</taxon>
        <taxon>Pseudomonadati</taxon>
        <taxon>Bacteroidota</taxon>
        <taxon>Sphingobacteriia</taxon>
        <taxon>Sphingobacteriales</taxon>
        <taxon>Sphingobacteriaceae</taxon>
        <taxon>Sphingobacterium</taxon>
    </lineage>
</organism>
<evidence type="ECO:0000313" key="3">
    <source>
        <dbReference type="Proteomes" id="UP001597525"/>
    </source>
</evidence>
<feature type="chain" id="PRO_5045891149" evidence="1">
    <location>
        <begin position="27"/>
        <end position="195"/>
    </location>
</feature>
<feature type="signal peptide" evidence="1">
    <location>
        <begin position="1"/>
        <end position="26"/>
    </location>
</feature>
<reference evidence="3" key="1">
    <citation type="journal article" date="2019" name="Int. J. Syst. Evol. Microbiol.">
        <title>The Global Catalogue of Microorganisms (GCM) 10K type strain sequencing project: providing services to taxonomists for standard genome sequencing and annotation.</title>
        <authorList>
            <consortium name="The Broad Institute Genomics Platform"/>
            <consortium name="The Broad Institute Genome Sequencing Center for Infectious Disease"/>
            <person name="Wu L."/>
            <person name="Ma J."/>
        </authorList>
    </citation>
    <scope>NUCLEOTIDE SEQUENCE [LARGE SCALE GENOMIC DNA]</scope>
    <source>
        <strain evidence="3">KCTC 22814</strain>
    </source>
</reference>
<protein>
    <submittedName>
        <fullName evidence="2">Uncharacterized protein</fullName>
    </submittedName>
</protein>
<keyword evidence="3" id="KW-1185">Reference proteome</keyword>
<dbReference type="RefSeq" id="WP_320186435.1">
    <property type="nucleotide sequence ID" value="NZ_CP138332.1"/>
</dbReference>
<dbReference type="EMBL" id="JBHUPB010000012">
    <property type="protein sequence ID" value="MFD2969222.1"/>
    <property type="molecule type" value="Genomic_DNA"/>
</dbReference>
<dbReference type="Proteomes" id="UP001597525">
    <property type="component" value="Unassembled WGS sequence"/>
</dbReference>
<evidence type="ECO:0000313" key="2">
    <source>
        <dbReference type="EMBL" id="MFD2969222.1"/>
    </source>
</evidence>
<accession>A0ABW6BIX2</accession>